<feature type="binding site" description="axial binding residue" evidence="13">
    <location>
        <position position="390"/>
    </location>
    <ligand>
        <name>heme</name>
        <dbReference type="ChEBI" id="CHEBI:30413"/>
    </ligand>
    <ligandPart>
        <name>Fe</name>
        <dbReference type="ChEBI" id="CHEBI:18248"/>
    </ligandPart>
</feature>
<dbReference type="PRINTS" id="PR00463">
    <property type="entry name" value="EP450I"/>
</dbReference>
<dbReference type="GO" id="GO:0020037">
    <property type="term" value="F:heme binding"/>
    <property type="evidence" value="ECO:0007669"/>
    <property type="project" value="InterPro"/>
</dbReference>
<dbReference type="InterPro" id="IPR001128">
    <property type="entry name" value="Cyt_P450"/>
</dbReference>
<keyword evidence="8" id="KW-1133">Transmembrane helix</keyword>
<evidence type="ECO:0000256" key="12">
    <source>
        <dbReference type="ARBA" id="ARBA00023136"/>
    </source>
</evidence>
<dbReference type="PANTHER" id="PTHR46300:SF7">
    <property type="entry name" value="P450, PUTATIVE (EUROFUNG)-RELATED"/>
    <property type="match status" value="1"/>
</dbReference>
<evidence type="ECO:0008006" key="17">
    <source>
        <dbReference type="Google" id="ProtNLM"/>
    </source>
</evidence>
<reference evidence="15 16" key="1">
    <citation type="journal article" date="2012" name="BMC Genomics">
        <title>Comparative genomics of the white-rot fungi, Phanerochaete carnosa and P. chrysosporium, to elucidate the genetic basis of the distinct wood types they colonize.</title>
        <authorList>
            <person name="Suzuki H."/>
            <person name="MacDonald J."/>
            <person name="Syed K."/>
            <person name="Salamov A."/>
            <person name="Hori C."/>
            <person name="Aerts A."/>
            <person name="Henrissat B."/>
            <person name="Wiebenga A."/>
            <person name="vanKuyk P.A."/>
            <person name="Barry K."/>
            <person name="Lindquist E."/>
            <person name="LaButti K."/>
            <person name="Lapidus A."/>
            <person name="Lucas S."/>
            <person name="Coutinho P."/>
            <person name="Gong Y."/>
            <person name="Samejima M."/>
            <person name="Mahadevan R."/>
            <person name="Abou-Zaid M."/>
            <person name="de Vries R.P."/>
            <person name="Igarashi K."/>
            <person name="Yadav J.S."/>
            <person name="Grigoriev I.V."/>
            <person name="Master E.R."/>
        </authorList>
    </citation>
    <scope>NUCLEOTIDE SEQUENCE [LARGE SCALE GENOMIC DNA]</scope>
    <source>
        <strain evidence="15 16">HHB-10118-sp</strain>
    </source>
</reference>
<dbReference type="GO" id="GO:0004497">
    <property type="term" value="F:monooxygenase activity"/>
    <property type="evidence" value="ECO:0007669"/>
    <property type="project" value="UniProtKB-KW"/>
</dbReference>
<evidence type="ECO:0000256" key="4">
    <source>
        <dbReference type="ARBA" id="ARBA00010617"/>
    </source>
</evidence>
<comment type="cofactor">
    <cofactor evidence="1 13">
        <name>heme</name>
        <dbReference type="ChEBI" id="CHEBI:30413"/>
    </cofactor>
</comment>
<dbReference type="RefSeq" id="XP_007394316.1">
    <property type="nucleotide sequence ID" value="XM_007394254.1"/>
</dbReference>
<dbReference type="GO" id="GO:0016705">
    <property type="term" value="F:oxidoreductase activity, acting on paired donors, with incorporation or reduction of molecular oxygen"/>
    <property type="evidence" value="ECO:0007669"/>
    <property type="project" value="InterPro"/>
</dbReference>
<proteinExistence type="inferred from homology"/>
<sequence length="462" mass="52310">MPSSHEWFKFAEWADQYGDIIYLNILGQPMVVLNSTKHAIELLDKRSNIYSDRPALMMGGEIVGWKYTLALTPYGRRFREYRRFIAKLIGGPAQMQTHLPLEEYETKRFLKRILDDPGRVAEHIRKTAGCIILKLSHGYEVQEGRDPLVELVDVATEQFSEASSPGAFLVDVFPLLRYVPAWMPGAGFQKKAQEWKGTLDRMVDEPHEFVKKRMEENTNIPSYTSELLQTETLEGDKEFNIKWSAASLYSGGADTTVSAVYTFFLAMTLYPHIAKRAQAEIDSVIGGDRLPTFEDRPNLPYVEALVKEVFRWNPVVPLGVPHRLTEDDTYEGYFIPKGSIVIANIWKILRNPSLYTDPSTFDPTRFIPESGRIPAPDSRDYCFGFGRRICPGLHLADASVFLSCAMVLATFDITKIVENGQVVEPKVEYTSGTISHPKPFKCIIKPRSAKAEALILSMDEQP</sequence>
<evidence type="ECO:0000256" key="2">
    <source>
        <dbReference type="ARBA" id="ARBA00004167"/>
    </source>
</evidence>
<name>K5WBW2_PHACS</name>
<evidence type="ECO:0000256" key="14">
    <source>
        <dbReference type="RuleBase" id="RU000461"/>
    </source>
</evidence>
<dbReference type="Pfam" id="PF00067">
    <property type="entry name" value="p450"/>
    <property type="match status" value="1"/>
</dbReference>
<keyword evidence="9 14" id="KW-0560">Oxidoreductase</keyword>
<evidence type="ECO:0000313" key="16">
    <source>
        <dbReference type="Proteomes" id="UP000008370"/>
    </source>
</evidence>
<evidence type="ECO:0000256" key="3">
    <source>
        <dbReference type="ARBA" id="ARBA00005179"/>
    </source>
</evidence>
<dbReference type="PANTHER" id="PTHR46300">
    <property type="entry name" value="P450, PUTATIVE (EUROFUNG)-RELATED-RELATED"/>
    <property type="match status" value="1"/>
</dbReference>
<comment type="pathway">
    <text evidence="3">Secondary metabolite biosynthesis.</text>
</comment>
<dbReference type="InterPro" id="IPR036396">
    <property type="entry name" value="Cyt_P450_sf"/>
</dbReference>
<keyword evidence="7 13" id="KW-0479">Metal-binding</keyword>
<evidence type="ECO:0000256" key="9">
    <source>
        <dbReference type="ARBA" id="ARBA00023002"/>
    </source>
</evidence>
<accession>K5WBW2</accession>
<dbReference type="PROSITE" id="PS00086">
    <property type="entry name" value="CYTOCHROME_P450"/>
    <property type="match status" value="1"/>
</dbReference>
<dbReference type="EMBL" id="JH930471">
    <property type="protein sequence ID" value="EKM56469.1"/>
    <property type="molecule type" value="Genomic_DNA"/>
</dbReference>
<gene>
    <name evidence="15" type="ORF">PHACADRAFT_253607</name>
</gene>
<dbReference type="GeneID" id="18915820"/>
<evidence type="ECO:0000256" key="7">
    <source>
        <dbReference type="ARBA" id="ARBA00022723"/>
    </source>
</evidence>
<dbReference type="AlphaFoldDB" id="K5WBW2"/>
<dbReference type="SUPFAM" id="SSF48264">
    <property type="entry name" value="Cytochrome P450"/>
    <property type="match status" value="1"/>
</dbReference>
<dbReference type="KEGG" id="pco:PHACADRAFT_253607"/>
<dbReference type="Proteomes" id="UP000008370">
    <property type="component" value="Unassembled WGS sequence"/>
</dbReference>
<dbReference type="InterPro" id="IPR017972">
    <property type="entry name" value="Cyt_P450_CS"/>
</dbReference>
<evidence type="ECO:0000313" key="15">
    <source>
        <dbReference type="EMBL" id="EKM56469.1"/>
    </source>
</evidence>
<dbReference type="GO" id="GO:0005506">
    <property type="term" value="F:iron ion binding"/>
    <property type="evidence" value="ECO:0007669"/>
    <property type="project" value="InterPro"/>
</dbReference>
<organism evidence="15 16">
    <name type="scientific">Phanerochaete carnosa (strain HHB-10118-sp)</name>
    <name type="common">White-rot fungus</name>
    <name type="synonym">Peniophora carnosa</name>
    <dbReference type="NCBI Taxonomy" id="650164"/>
    <lineage>
        <taxon>Eukaryota</taxon>
        <taxon>Fungi</taxon>
        <taxon>Dikarya</taxon>
        <taxon>Basidiomycota</taxon>
        <taxon>Agaricomycotina</taxon>
        <taxon>Agaricomycetes</taxon>
        <taxon>Polyporales</taxon>
        <taxon>Phanerochaetaceae</taxon>
        <taxon>Phanerochaete</taxon>
    </lineage>
</organism>
<dbReference type="InParanoid" id="K5WBW2"/>
<dbReference type="InterPro" id="IPR002401">
    <property type="entry name" value="Cyt_P450_E_grp-I"/>
</dbReference>
<evidence type="ECO:0000256" key="13">
    <source>
        <dbReference type="PIRSR" id="PIRSR602401-1"/>
    </source>
</evidence>
<keyword evidence="11 14" id="KW-0503">Monooxygenase</keyword>
<keyword evidence="16" id="KW-1185">Reference proteome</keyword>
<protein>
    <recommendedName>
        <fullName evidence="17">Cytochrome P450</fullName>
    </recommendedName>
</protein>
<comment type="similarity">
    <text evidence="4 14">Belongs to the cytochrome P450 family.</text>
</comment>
<keyword evidence="12" id="KW-0472">Membrane</keyword>
<dbReference type="InterPro" id="IPR050364">
    <property type="entry name" value="Cytochrome_P450_fung"/>
</dbReference>
<keyword evidence="10 13" id="KW-0408">Iron</keyword>
<evidence type="ECO:0000256" key="8">
    <source>
        <dbReference type="ARBA" id="ARBA00022989"/>
    </source>
</evidence>
<dbReference type="Gene3D" id="1.10.630.10">
    <property type="entry name" value="Cytochrome P450"/>
    <property type="match status" value="1"/>
</dbReference>
<dbReference type="GO" id="GO:0016020">
    <property type="term" value="C:membrane"/>
    <property type="evidence" value="ECO:0007669"/>
    <property type="project" value="UniProtKB-SubCell"/>
</dbReference>
<dbReference type="HOGENOM" id="CLU_001570_2_3_1"/>
<evidence type="ECO:0000256" key="1">
    <source>
        <dbReference type="ARBA" id="ARBA00001971"/>
    </source>
</evidence>
<evidence type="ECO:0000256" key="6">
    <source>
        <dbReference type="ARBA" id="ARBA00022692"/>
    </source>
</evidence>
<comment type="subcellular location">
    <subcellularLocation>
        <location evidence="2">Membrane</location>
        <topology evidence="2">Single-pass membrane protein</topology>
    </subcellularLocation>
</comment>
<evidence type="ECO:0000256" key="11">
    <source>
        <dbReference type="ARBA" id="ARBA00023033"/>
    </source>
</evidence>
<dbReference type="OrthoDB" id="2789670at2759"/>
<evidence type="ECO:0000256" key="10">
    <source>
        <dbReference type="ARBA" id="ARBA00023004"/>
    </source>
</evidence>
<evidence type="ECO:0000256" key="5">
    <source>
        <dbReference type="ARBA" id="ARBA00022617"/>
    </source>
</evidence>
<dbReference type="CDD" id="cd11065">
    <property type="entry name" value="CYP64-like"/>
    <property type="match status" value="1"/>
</dbReference>
<keyword evidence="6" id="KW-0812">Transmembrane</keyword>
<keyword evidence="5 13" id="KW-0349">Heme</keyword>